<dbReference type="EMBL" id="LHXO01000007">
    <property type="protein sequence ID" value="KXA95736.1"/>
    <property type="molecule type" value="Genomic_DNA"/>
</dbReference>
<evidence type="ECO:0000313" key="3">
    <source>
        <dbReference type="Proteomes" id="UP000070284"/>
    </source>
</evidence>
<gene>
    <name evidence="2" type="ORF">AKJ65_00975</name>
</gene>
<dbReference type="AlphaFoldDB" id="A0A133UNK0"/>
<proteinExistence type="predicted"/>
<organism evidence="2 3">
    <name type="scientific">candidate division MSBL1 archaeon SCGC-AAA259E19</name>
    <dbReference type="NCBI Taxonomy" id="1698264"/>
    <lineage>
        <taxon>Archaea</taxon>
        <taxon>Methanobacteriati</taxon>
        <taxon>Methanobacteriota</taxon>
        <taxon>candidate division MSBL1</taxon>
    </lineage>
</organism>
<feature type="region of interest" description="Disordered" evidence="1">
    <location>
        <begin position="174"/>
        <end position="198"/>
    </location>
</feature>
<keyword evidence="3" id="KW-1185">Reference proteome</keyword>
<sequence>MGEKALGIGLGLLSVALWIGPIAVAFHSHGWNLRETLMPNKNQISAIENKVEGLVVDEISEDYLTLVDKEIDPTTNVFEIVVELDSPLTVSGKLLNISIDVSCESHDVSLGSVELKENVVNLPAEGTVTFSLLGSLTSEGNRHIETFHGGNLPEVSISGVLIELELYGINVKLESEEKQPGGPKEKPEKGIRDADEDR</sequence>
<comment type="caution">
    <text evidence="2">The sequence shown here is derived from an EMBL/GenBank/DDBJ whole genome shotgun (WGS) entry which is preliminary data.</text>
</comment>
<dbReference type="Proteomes" id="UP000070284">
    <property type="component" value="Unassembled WGS sequence"/>
</dbReference>
<evidence type="ECO:0000313" key="2">
    <source>
        <dbReference type="EMBL" id="KXA95736.1"/>
    </source>
</evidence>
<name>A0A133UNK0_9EURY</name>
<protein>
    <submittedName>
        <fullName evidence="2">Uncharacterized protein</fullName>
    </submittedName>
</protein>
<reference evidence="2 3" key="1">
    <citation type="journal article" date="2016" name="Sci. Rep.">
        <title>Metabolic traits of an uncultured archaeal lineage -MSBL1- from brine pools of the Red Sea.</title>
        <authorList>
            <person name="Mwirichia R."/>
            <person name="Alam I."/>
            <person name="Rashid M."/>
            <person name="Vinu M."/>
            <person name="Ba-Alawi W."/>
            <person name="Anthony Kamau A."/>
            <person name="Kamanda Ngugi D."/>
            <person name="Goker M."/>
            <person name="Klenk H.P."/>
            <person name="Bajic V."/>
            <person name="Stingl U."/>
        </authorList>
    </citation>
    <scope>NUCLEOTIDE SEQUENCE [LARGE SCALE GENOMIC DNA]</scope>
    <source>
        <strain evidence="2">SCGC-AAA259E19</strain>
    </source>
</reference>
<evidence type="ECO:0000256" key="1">
    <source>
        <dbReference type="SAM" id="MobiDB-lite"/>
    </source>
</evidence>
<accession>A0A133UNK0</accession>